<evidence type="ECO:0000313" key="6">
    <source>
        <dbReference type="EMBL" id="KAA0162868.1"/>
    </source>
</evidence>
<protein>
    <recommendedName>
        <fullName evidence="8">Receptor ligand binding region domain-containing protein</fullName>
    </recommendedName>
</protein>
<feature type="region of interest" description="Disordered" evidence="2">
    <location>
        <begin position="2093"/>
        <end position="2148"/>
    </location>
</feature>
<dbReference type="SMART" id="SM01411">
    <property type="entry name" value="Ephrin_rec_like"/>
    <property type="match status" value="2"/>
</dbReference>
<feature type="compositionally biased region" description="Low complexity" evidence="2">
    <location>
        <begin position="2656"/>
        <end position="2668"/>
    </location>
</feature>
<feature type="transmembrane region" description="Helical" evidence="3">
    <location>
        <begin position="1895"/>
        <end position="1922"/>
    </location>
</feature>
<dbReference type="Proteomes" id="UP000324907">
    <property type="component" value="Unassembled WGS sequence"/>
</dbReference>
<name>A0A5A8DCD2_CAFRO</name>
<dbReference type="Gene3D" id="3.40.50.2300">
    <property type="match status" value="6"/>
</dbReference>
<feature type="domain" description="Leucine-binding protein" evidence="5">
    <location>
        <begin position="286"/>
        <end position="490"/>
    </location>
</feature>
<reference evidence="6 7" key="1">
    <citation type="submission" date="2019-07" db="EMBL/GenBank/DDBJ databases">
        <title>Genomes of Cafeteria roenbergensis.</title>
        <authorList>
            <person name="Fischer M.G."/>
            <person name="Hackl T."/>
            <person name="Roman M."/>
        </authorList>
    </citation>
    <scope>NUCLEOTIDE SEQUENCE [LARGE SCALE GENOMIC DNA]</scope>
    <source>
        <strain evidence="6 7">RCC970-E3</strain>
    </source>
</reference>
<feature type="region of interest" description="Disordered" evidence="2">
    <location>
        <begin position="2209"/>
        <end position="2293"/>
    </location>
</feature>
<dbReference type="Gene3D" id="2.10.50.10">
    <property type="entry name" value="Tumor Necrosis Factor Receptor, subunit A, domain 2"/>
    <property type="match status" value="1"/>
</dbReference>
<dbReference type="CDD" id="cd19978">
    <property type="entry name" value="PBP1_ABC_ligand_binding-like"/>
    <property type="match status" value="1"/>
</dbReference>
<gene>
    <name evidence="6" type="ORF">FNF28_04503</name>
</gene>
<feature type="transmembrane region" description="Helical" evidence="3">
    <location>
        <begin position="2382"/>
        <end position="2403"/>
    </location>
</feature>
<dbReference type="Pfam" id="PF07699">
    <property type="entry name" value="Ephrin_rec_like"/>
    <property type="match status" value="1"/>
</dbReference>
<dbReference type="SUPFAM" id="SSF53822">
    <property type="entry name" value="Periplasmic binding protein-like I"/>
    <property type="match status" value="3"/>
</dbReference>
<dbReference type="EMBL" id="VLTL01000074">
    <property type="protein sequence ID" value="KAA0162868.1"/>
    <property type="molecule type" value="Genomic_DNA"/>
</dbReference>
<accession>A0A5A8DCD2</accession>
<dbReference type="PANTHER" id="PTHR47235">
    <property type="entry name" value="BLR6548 PROTEIN"/>
    <property type="match status" value="1"/>
</dbReference>
<dbReference type="InterPro" id="IPR011641">
    <property type="entry name" value="Tyr-kin_ephrin_A/B_rcpt-like"/>
</dbReference>
<evidence type="ECO:0000256" key="2">
    <source>
        <dbReference type="SAM" id="MobiDB-lite"/>
    </source>
</evidence>
<feature type="domain" description="Leucine-binding protein" evidence="5">
    <location>
        <begin position="690"/>
        <end position="987"/>
    </location>
</feature>
<comment type="caution">
    <text evidence="6">The sequence shown here is derived from an EMBL/GenBank/DDBJ whole genome shotgun (WGS) entry which is preliminary data.</text>
</comment>
<feature type="region of interest" description="Disordered" evidence="2">
    <location>
        <begin position="2593"/>
        <end position="2736"/>
    </location>
</feature>
<evidence type="ECO:0008006" key="8">
    <source>
        <dbReference type="Google" id="ProtNLM"/>
    </source>
</evidence>
<evidence type="ECO:0000256" key="3">
    <source>
        <dbReference type="SAM" id="Phobius"/>
    </source>
</evidence>
<feature type="transmembrane region" description="Helical" evidence="3">
    <location>
        <begin position="2434"/>
        <end position="2458"/>
    </location>
</feature>
<evidence type="ECO:0000256" key="1">
    <source>
        <dbReference type="ARBA" id="ARBA00022729"/>
    </source>
</evidence>
<dbReference type="Pfam" id="PF13458">
    <property type="entry name" value="Peripla_BP_6"/>
    <property type="match status" value="3"/>
</dbReference>
<feature type="compositionally biased region" description="Basic residues" evidence="2">
    <location>
        <begin position="2523"/>
        <end position="2534"/>
    </location>
</feature>
<keyword evidence="3" id="KW-0812">Transmembrane</keyword>
<dbReference type="PANTHER" id="PTHR47235:SF1">
    <property type="entry name" value="BLR6548 PROTEIN"/>
    <property type="match status" value="1"/>
</dbReference>
<sequence length="2785" mass="288823">MRRATARPGVEVDHTGRGRFAGSANRPCALLCADCFGLDVPDQVEALVDVALSNGWARIAFARLPSFSAGQAAADSQAEAALNLTLRNHNLPQWALDDAQVVVATPLTSAAMAAAAASAASSASARLALLATSCASGEGSNDPAAAAASVGAPSAAPGQPALRLPPAGSLCVRVLPPAMEAARGSNVTAAGEAWAAGPGATARTAAAAAAREWEGLSYGPVTSLCGANCSSGVLRQAFVWEYVLGPDTAPPSGAGVRRFLETGTSNRTRCGAPTALLPPAGRSLVLGQSTPLTGAAASLGVGMQQGMIKALRGHPTSHGRRLVLLSLDDGYVPSRTAANARKLVEEVGIFAMVGSVGSATGAAVVDYLNAMRVPHIGQLSGANVFRYPPRRYTINVRAAYADEAAAMVDEVTQFGLSKVALIAQNDTYGEAGLVGLQTALSPRGLKLHSVGYYRASDIAGTTEGAIAAINGTDDHPEAVVLFALTDAAAIALPILKQQMPSAAFLLASPISPSALVAALAANPRVGSTGAAVALMDGIFIAQAVWPPRLEVGDSTREAVAWVEQEGVYAASLVALGLDAIPSADPGQWTGEDLLNAISDRSVFRVSTGAAGGGDMHLLGPYSVNCSQGMRSVIKTRISKPPAGSAAAGPGEEPFVTTITGEFKFSSCGVLDTSAIEAAEPLVFGQVVPFSALNDWAEQMVLGVRAAFDDANRDGGINGRYVQLVTADDGYNPALASIEVRRMVEEQKVLAVVGTVGTGTALAMLDYLEPLHVPLVAPVSGARELRRPFRQGVVNIRASYDDEAFLLVDTAVRAGRTRCSVFFQDDGFGRSGLEGARVALWNNGLAIHSNASYDRAVGNTSAALREMSLRTPPEAVVIFAVTAPAIEFICASSELPAWGGVWYLLPSVVGENFGEQLGDCAARVRVFVSRTLPDPGNATVGVVATFQKSVDRRCGATGACPYTSQALEGYLAARLLLQAVARAGPEIDAYSSDASESFEPARRAAREGLLQSIYDAGMYSFDKLRVGPYGGVCGNSAVVGARNLGCECNQGMHNVFLTEMVAGAPVVSPQGTLVTPYFFERRPEGDVFFESCGVPVDYRPQSEQPIVFGQSASFSGDTAGLGTGMQRGIRAAFSFANSLGGINGKEVRLVSFDDAYNPARAISNTKEALAAHRVFGYIGSTGTPTASAVFPLVTEAEVPWVGPLTGAGFLRSPFVPTIVNARASYTDECAAMTKDLVARGITKVAFFGQDDSFGGAGLSGITLSLRFHRLSLMVDSRYPKGTQAVHAGIVAMLSLPEPPEAVVMFGTSKPLGRFAAILRVTFDRLGYRQPLLYATSFVGARAFRQATMEAMAVEASTPVANYLDGLYVASVVPVPDDPGHPLVAAYQQDMRSAGLVTEGAPSAGQASKFEYESLEGWLVGRLTTMALQRSASSTRADFLKAFYTTSFFQVAAGSQALGPFVDGQCNQGMRSIWIITANANPGVATGTVGDFSLVNAYDFSALGCGVLAEYSKPPCPDGSERVSLSNDTQAFTCHKCARGFFSSGGAPCSECPAGSVAPDEGMPSCLKCGPGRFQDRPGQTACLNCDIFSFSTGEANAGCVACGPNALTFTEGATSRAACACNSGFFGMPSVEPDPAVLQAVRAGASPPPLPGADGSMEPVQLQAGSMFVPIVAPDGICRACPHGARCCRSDGEGSSAHTESASAASSSASSGSSGNVSEAVAALRCRSGTHTPLPLPGFVESTRLPATMVLCSPASACEGVAQEAQLNASQRCAPGYGGLHCGKCVEGYYNFYGVCNSCGTDLEAWGRAAGMLLFILVIVLSALELSSRKSTYTGLGLMLNSLQIGGLFNAIFARWPPMTDSFYAAAAVVTFRLDSFSPECKLQSLYPRDIFERQILWLVLPFGFAAVYIAIYGAVLALRACLGACSCKLRGRCEGYCGMLRMLSLPFPKLNATFISGFARLAISGYPVLVSHSLKTMQCVHLEDGTAVLDHSSGVRCYDDQWFEWLWTSVIGLLFYGVGIPAGLYLLIMASREAAAVRMAELKHRHRADRIVELVKLAKSPQAAEAAAAAAAAAAGGGQGLSAELQADAAGDLTDPADQRKGAGPRATPPRRRSSAGSEGGPLDLTEPGHGGTSVVGGKAAPMGAGRRTAGRVALSSASALSDSVESAGGAQAAGPAASTYGDLIDQQVEGSSAHSDTMLDRVVRVFGGGKKSHPEAAPAESKAGPDAGRPAAVDLLQGKGRAGEVGGVRAPFEQSASVESDGSDGIEGGTYAPSSPVQEQVHLSRWRSSRRRSVPQQLGLRLGRIPTHAVLKSSKATPSVDVQLSARVRERALKGDEVVTHEELERWHEEDLKHARGNTSDILVDADHVLWPFIVDYREDAYYWALVEMAEFAVIVLASTFVTDAVSQMSVMLLAILAFMLAVLVCKPYRSNYFNYVELVNDCLQILSLIVGISYVREPRPLSEEASDAVLLLMITVNLISLTSSIFRDVADKVDEWKKRSFWKSWRVDATSRAAKAEQARRAKARESKRRIAAGKGGHAEAAARAKRTSIIVDAEDVVGAGDAGLRPSTTSPSAAADGLLSGGVLHPRAHHASASSAAIDEPALGGGPADAKLSVRTAGHRPEAGTSRGFRAFGARSGEAESLTPSGGMLAAVSPSGSGEPLLSGEARPADELPSAKRTPSEGLPTQQASPADADVTASAEEGAPTAGAAGATAASSTPGNVATGSDPTLVAADAPAASQPVLLQDSAVAAGSSDGADAGPEPIARAASSRLGDAPVAAAKEA</sequence>
<dbReference type="InterPro" id="IPR002049">
    <property type="entry name" value="LE_dom"/>
</dbReference>
<feature type="transmembrane region" description="Helical" evidence="3">
    <location>
        <begin position="2409"/>
        <end position="2427"/>
    </location>
</feature>
<dbReference type="InterPro" id="IPR028082">
    <property type="entry name" value="Peripla_BP_I"/>
</dbReference>
<feature type="domain" description="Leucine-binding protein" evidence="5">
    <location>
        <begin position="1104"/>
        <end position="1476"/>
    </location>
</feature>
<feature type="transmembrane region" description="Helical" evidence="3">
    <location>
        <begin position="1835"/>
        <end position="1855"/>
    </location>
</feature>
<dbReference type="InterPro" id="IPR028081">
    <property type="entry name" value="Leu-bd"/>
</dbReference>
<feature type="region of interest" description="Disordered" evidence="2">
    <location>
        <begin position="2522"/>
        <end position="2542"/>
    </location>
</feature>
<feature type="domain" description="Tyrosine-protein kinase ephrin type A/B receptor-like" evidence="4">
    <location>
        <begin position="1539"/>
        <end position="1577"/>
    </location>
</feature>
<keyword evidence="3" id="KW-0472">Membrane</keyword>
<feature type="compositionally biased region" description="Low complexity" evidence="2">
    <location>
        <begin position="2751"/>
        <end position="2762"/>
    </location>
</feature>
<dbReference type="CDD" id="cd00055">
    <property type="entry name" value="EGF_Lam"/>
    <property type="match status" value="1"/>
</dbReference>
<organism evidence="6 7">
    <name type="scientific">Cafeteria roenbergensis</name>
    <name type="common">Marine flagellate</name>
    <dbReference type="NCBI Taxonomy" id="33653"/>
    <lineage>
        <taxon>Eukaryota</taxon>
        <taxon>Sar</taxon>
        <taxon>Stramenopiles</taxon>
        <taxon>Bigyra</taxon>
        <taxon>Opalozoa</taxon>
        <taxon>Bicosoecida</taxon>
        <taxon>Cafeteriaceae</taxon>
        <taxon>Cafeteria</taxon>
    </lineage>
</organism>
<feature type="transmembrane region" description="Helical" evidence="3">
    <location>
        <begin position="2470"/>
        <end position="2492"/>
    </location>
</feature>
<keyword evidence="3" id="KW-1133">Transmembrane helix</keyword>
<evidence type="ECO:0000313" key="7">
    <source>
        <dbReference type="Proteomes" id="UP000324907"/>
    </source>
</evidence>
<feature type="region of interest" description="Disordered" evidence="2">
    <location>
        <begin position="2751"/>
        <end position="2785"/>
    </location>
</feature>
<proteinExistence type="predicted"/>
<evidence type="ECO:0000259" key="5">
    <source>
        <dbReference type="Pfam" id="PF13458"/>
    </source>
</evidence>
<feature type="transmembrane region" description="Helical" evidence="3">
    <location>
        <begin position="1804"/>
        <end position="1823"/>
    </location>
</feature>
<dbReference type="CDD" id="cd00185">
    <property type="entry name" value="TNFRSF"/>
    <property type="match status" value="1"/>
</dbReference>
<evidence type="ECO:0000259" key="4">
    <source>
        <dbReference type="Pfam" id="PF07699"/>
    </source>
</evidence>
<feature type="transmembrane region" description="Helical" evidence="3">
    <location>
        <begin position="2005"/>
        <end position="2028"/>
    </location>
</feature>
<feature type="compositionally biased region" description="Low complexity" evidence="2">
    <location>
        <begin position="2699"/>
        <end position="2722"/>
    </location>
</feature>
<keyword evidence="1" id="KW-0732">Signal</keyword>